<protein>
    <submittedName>
        <fullName evidence="2">Uncharacterized protein</fullName>
    </submittedName>
</protein>
<feature type="compositionally biased region" description="Polar residues" evidence="1">
    <location>
        <begin position="84"/>
        <end position="101"/>
    </location>
</feature>
<feature type="compositionally biased region" description="Basic residues" evidence="1">
    <location>
        <begin position="70"/>
        <end position="79"/>
    </location>
</feature>
<dbReference type="EMBL" id="CALLCH030000015">
    <property type="protein sequence ID" value="CAI4216815.1"/>
    <property type="molecule type" value="Genomic_DNA"/>
</dbReference>
<comment type="caution">
    <text evidence="2">The sequence shown here is derived from an EMBL/GenBank/DDBJ whole genome shotgun (WGS) entry which is preliminary data.</text>
</comment>
<name>A0A9P1H7P0_9PEZI</name>
<proteinExistence type="predicted"/>
<feature type="region of interest" description="Disordered" evidence="1">
    <location>
        <begin position="1"/>
        <end position="111"/>
    </location>
</feature>
<feature type="compositionally biased region" description="Low complexity" evidence="1">
    <location>
        <begin position="43"/>
        <end position="65"/>
    </location>
</feature>
<dbReference type="AlphaFoldDB" id="A0A9P1H7P0"/>
<dbReference type="PANTHER" id="PTHR35587">
    <property type="entry name" value="EXPRESSED PROTEIN"/>
    <property type="match status" value="1"/>
</dbReference>
<evidence type="ECO:0000313" key="2">
    <source>
        <dbReference type="EMBL" id="CAI4216815.1"/>
    </source>
</evidence>
<gene>
    <name evidence="2" type="ORF">PPNO1_LOCUS6461</name>
</gene>
<evidence type="ECO:0000256" key="1">
    <source>
        <dbReference type="SAM" id="MobiDB-lite"/>
    </source>
</evidence>
<sequence>MAPSTIPIGTFKPVYSDGSNAGSTPLKRDIFLNVGGPADDTASETAYSAATTASRASTAPSTAGSETGGRRRRRRKRKAASMAQIANENSMLNNNGTQSANFKPGNGNHISRSLSTPAPVPNLGPANQRSARLHIGLNLDVELELKAKLQGDVCLTLL</sequence>
<keyword evidence="3" id="KW-1185">Reference proteome</keyword>
<dbReference type="Proteomes" id="UP000838763">
    <property type="component" value="Unassembled WGS sequence"/>
</dbReference>
<organism evidence="2 3">
    <name type="scientific">Parascedosporium putredinis</name>
    <dbReference type="NCBI Taxonomy" id="1442378"/>
    <lineage>
        <taxon>Eukaryota</taxon>
        <taxon>Fungi</taxon>
        <taxon>Dikarya</taxon>
        <taxon>Ascomycota</taxon>
        <taxon>Pezizomycotina</taxon>
        <taxon>Sordariomycetes</taxon>
        <taxon>Hypocreomycetidae</taxon>
        <taxon>Microascales</taxon>
        <taxon>Microascaceae</taxon>
        <taxon>Parascedosporium</taxon>
    </lineage>
</organism>
<reference evidence="2" key="1">
    <citation type="submission" date="2022-11" db="EMBL/GenBank/DDBJ databases">
        <authorList>
            <person name="Scott C."/>
            <person name="Bruce N."/>
        </authorList>
    </citation>
    <scope>NUCLEOTIDE SEQUENCE</scope>
</reference>
<dbReference type="PANTHER" id="PTHR35587:SF4">
    <property type="match status" value="1"/>
</dbReference>
<accession>A0A9P1H7P0</accession>
<dbReference type="OrthoDB" id="2873061at2759"/>
<evidence type="ECO:0000313" key="3">
    <source>
        <dbReference type="Proteomes" id="UP000838763"/>
    </source>
</evidence>